<proteinExistence type="predicted"/>
<accession>A0ACC0CSW5</accession>
<gene>
    <name evidence="1" type="ORF">F4821DRAFT_271775</name>
</gene>
<comment type="caution">
    <text evidence="1">The sequence shown here is derived from an EMBL/GenBank/DDBJ whole genome shotgun (WGS) entry which is preliminary data.</text>
</comment>
<dbReference type="Proteomes" id="UP001497680">
    <property type="component" value="Unassembled WGS sequence"/>
</dbReference>
<evidence type="ECO:0000313" key="2">
    <source>
        <dbReference type="Proteomes" id="UP001497680"/>
    </source>
</evidence>
<sequence>MSHWPIVDPLPLWRCDWDNCRESAVQRAGDCFLCDRHLCRTHLQDQWHKCPKPEENWEEYSAQYAATETRQMNELRSRIDGSKLCSRASQLRKGIPCTTDLSTKNLSTMMGGQNCHAEITFEDNVKWLARFRLAKTSSPPVEARNYILRSEAATMNFLRKLTRIPSPEVYDWACESDPQNPLGGVGYILMEKIKGEPLDWQQATSSQKEKVMQQLADIFLEIEKHPFDKIGSIMPARDSAAFEIQGFAHHATFRPEYGGALGPFRSSIQATRTVIKLYLNMINKGEIAADYEREVRNAHELRLSILKNRKELLSEGKFFLKHADDKGDHILINKAYDIVGIIDWEWCHTASKEDAFSSPCMMWPVAEFYDGSNELSNDELRFASIFRERGRDDLAGYITEGRKVQRFFFALGPAAGCQKDNQTFDNLFRGLIRAFLSEIGGRGN</sequence>
<dbReference type="EMBL" id="MU394351">
    <property type="protein sequence ID" value="KAI6083531.1"/>
    <property type="molecule type" value="Genomic_DNA"/>
</dbReference>
<protein>
    <submittedName>
        <fullName evidence="1">Uncharacterized protein</fullName>
    </submittedName>
</protein>
<reference evidence="1 2" key="1">
    <citation type="journal article" date="2022" name="New Phytol.">
        <title>Ecological generalism drives hyperdiversity of secondary metabolite gene clusters in xylarialean endophytes.</title>
        <authorList>
            <person name="Franco M.E.E."/>
            <person name="Wisecaver J.H."/>
            <person name="Arnold A.E."/>
            <person name="Ju Y.M."/>
            <person name="Slot J.C."/>
            <person name="Ahrendt S."/>
            <person name="Moore L.P."/>
            <person name="Eastman K.E."/>
            <person name="Scott K."/>
            <person name="Konkel Z."/>
            <person name="Mondo S.J."/>
            <person name="Kuo A."/>
            <person name="Hayes R.D."/>
            <person name="Haridas S."/>
            <person name="Andreopoulos B."/>
            <person name="Riley R."/>
            <person name="LaButti K."/>
            <person name="Pangilinan J."/>
            <person name="Lipzen A."/>
            <person name="Amirebrahimi M."/>
            <person name="Yan J."/>
            <person name="Adam C."/>
            <person name="Keymanesh K."/>
            <person name="Ng V."/>
            <person name="Louie K."/>
            <person name="Northen T."/>
            <person name="Drula E."/>
            <person name="Henrissat B."/>
            <person name="Hsieh H.M."/>
            <person name="Youens-Clark K."/>
            <person name="Lutzoni F."/>
            <person name="Miadlikowska J."/>
            <person name="Eastwood D.C."/>
            <person name="Hamelin R.C."/>
            <person name="Grigoriev I.V."/>
            <person name="U'Ren J.M."/>
        </authorList>
    </citation>
    <scope>NUCLEOTIDE SEQUENCE [LARGE SCALE GENOMIC DNA]</scope>
    <source>
        <strain evidence="1 2">ER1909</strain>
    </source>
</reference>
<keyword evidence="2" id="KW-1185">Reference proteome</keyword>
<organism evidence="1 2">
    <name type="scientific">Hypoxylon rubiginosum</name>
    <dbReference type="NCBI Taxonomy" id="110542"/>
    <lineage>
        <taxon>Eukaryota</taxon>
        <taxon>Fungi</taxon>
        <taxon>Dikarya</taxon>
        <taxon>Ascomycota</taxon>
        <taxon>Pezizomycotina</taxon>
        <taxon>Sordariomycetes</taxon>
        <taxon>Xylariomycetidae</taxon>
        <taxon>Xylariales</taxon>
        <taxon>Hypoxylaceae</taxon>
        <taxon>Hypoxylon</taxon>
    </lineage>
</organism>
<name>A0ACC0CSW5_9PEZI</name>
<evidence type="ECO:0000313" key="1">
    <source>
        <dbReference type="EMBL" id="KAI6083531.1"/>
    </source>
</evidence>